<dbReference type="PROSITE" id="PS00092">
    <property type="entry name" value="N6_MTASE"/>
    <property type="match status" value="1"/>
</dbReference>
<comment type="similarity">
    <text evidence="1">Belongs to the N(4)/N(6)-methyltransferase family.</text>
</comment>
<dbReference type="Proteomes" id="UP000733744">
    <property type="component" value="Unassembled WGS sequence"/>
</dbReference>
<keyword evidence="4" id="KW-0808">Transferase</keyword>
<name>A0ABY3CFW3_9GAMM</name>
<evidence type="ECO:0000256" key="3">
    <source>
        <dbReference type="ARBA" id="ARBA00022603"/>
    </source>
</evidence>
<dbReference type="InterPro" id="IPR051537">
    <property type="entry name" value="DNA_Adenine_Mtase"/>
</dbReference>
<dbReference type="GO" id="GO:0008168">
    <property type="term" value="F:methyltransferase activity"/>
    <property type="evidence" value="ECO:0007669"/>
    <property type="project" value="UniProtKB-KW"/>
</dbReference>
<dbReference type="GO" id="GO:0032259">
    <property type="term" value="P:methylation"/>
    <property type="evidence" value="ECO:0007669"/>
    <property type="project" value="UniProtKB-KW"/>
</dbReference>
<organism evidence="10 11">
    <name type="scientific">Candidatus Methylobacter oryzae</name>
    <dbReference type="NCBI Taxonomy" id="2497749"/>
    <lineage>
        <taxon>Bacteria</taxon>
        <taxon>Pseudomonadati</taxon>
        <taxon>Pseudomonadota</taxon>
        <taxon>Gammaproteobacteria</taxon>
        <taxon>Methylococcales</taxon>
        <taxon>Methylococcaceae</taxon>
        <taxon>Methylobacter</taxon>
    </lineage>
</organism>
<keyword evidence="6" id="KW-0680">Restriction system</keyword>
<evidence type="ECO:0000256" key="7">
    <source>
        <dbReference type="ARBA" id="ARBA00047942"/>
    </source>
</evidence>
<keyword evidence="11" id="KW-1185">Reference proteome</keyword>
<dbReference type="EC" id="2.1.1.72" evidence="2"/>
<evidence type="ECO:0000256" key="5">
    <source>
        <dbReference type="ARBA" id="ARBA00022691"/>
    </source>
</evidence>
<accession>A0ABY3CFW3</accession>
<dbReference type="Pfam" id="PF02384">
    <property type="entry name" value="N6_Mtase"/>
    <property type="match status" value="1"/>
</dbReference>
<proteinExistence type="inferred from homology"/>
<dbReference type="PANTHER" id="PTHR42933">
    <property type="entry name" value="SLR6095 PROTEIN"/>
    <property type="match status" value="1"/>
</dbReference>
<gene>
    <name evidence="10" type="ORF">EKO24_002140</name>
</gene>
<evidence type="ECO:0000313" key="10">
    <source>
        <dbReference type="EMBL" id="TRX02591.1"/>
    </source>
</evidence>
<comment type="catalytic activity">
    <reaction evidence="7">
        <text>a 2'-deoxyadenosine in DNA + S-adenosyl-L-methionine = an N(6)-methyl-2'-deoxyadenosine in DNA + S-adenosyl-L-homocysteine + H(+)</text>
        <dbReference type="Rhea" id="RHEA:15197"/>
        <dbReference type="Rhea" id="RHEA-COMP:12418"/>
        <dbReference type="Rhea" id="RHEA-COMP:12419"/>
        <dbReference type="ChEBI" id="CHEBI:15378"/>
        <dbReference type="ChEBI" id="CHEBI:57856"/>
        <dbReference type="ChEBI" id="CHEBI:59789"/>
        <dbReference type="ChEBI" id="CHEBI:90615"/>
        <dbReference type="ChEBI" id="CHEBI:90616"/>
        <dbReference type="EC" id="2.1.1.72"/>
    </reaction>
</comment>
<reference evidence="10 11" key="1">
    <citation type="journal article" date="2019" name="Antonie Van Leeuwenhoek">
        <title>Description of 'Ca. Methylobacter oryzae' KRF1, a novel species from the environmentally important Methylobacter clade 2.</title>
        <authorList>
            <person name="Khatri K."/>
            <person name="Mohite J.A."/>
            <person name="Pandit P.S."/>
            <person name="Bahulikar R."/>
            <person name="Rahalkar M.C."/>
        </authorList>
    </citation>
    <scope>NUCLEOTIDE SEQUENCE [LARGE SCALE GENOMIC DNA]</scope>
    <source>
        <strain evidence="10 11">KRF1</strain>
    </source>
</reference>
<comment type="caution">
    <text evidence="10">The sequence shown here is derived from an EMBL/GenBank/DDBJ whole genome shotgun (WGS) entry which is preliminary data.</text>
</comment>
<feature type="domain" description="DNA methylase adenine-specific" evidence="8">
    <location>
        <begin position="154"/>
        <end position="424"/>
    </location>
</feature>
<dbReference type="PANTHER" id="PTHR42933:SF3">
    <property type="entry name" value="TYPE I RESTRICTION ENZYME MJAVIII METHYLASE SUBUNIT"/>
    <property type="match status" value="1"/>
</dbReference>
<dbReference type="InterPro" id="IPR022749">
    <property type="entry name" value="D12N6_MeTrfase_N"/>
</dbReference>
<sequence length="603" mass="68784">MTNFKDKANLIWEVADLLRGDYKQSDYGKVILPMTVLRRLDCVLTPNKQKVLDYLPKVEKFSDSAKDLTLNKIAGANFHNRSQFDFAKLVAAPNHIAANLRNHINGYSASAREIIEYFNFDDQIERMDDPKADILFQVVKKFAEIDLSDMDTMHMGYVFEDLIRRFAEQSNETAGEHFTPREVIKLMVNVLFNADNQALTQPGIVKTLYDPACGTGGMLSIGEQHLKDFNPNAKLEVFGQEINPESYAICKSDMLIKGQNPANIKFGNTFTIDGLRDEKFDYMLSNPPFGVDWKKAQKIITDEHANLGYAGRFGAGLPRINDGSLLFLQHMIAKMKPREDGGSRIGIVFNGSPLFTGQAGNGESNIRQWIIENDWLEAIIALPDQLFYNTGISTYIWILNNHKIPERKGKIQLINATGGKDEEQVKAGKRDNNRFWEKMPRSLGNKRKQIPENGDSKGIGFITKLYGDFTENEFVKILPNEFFGYWRVTVEQPEKDNNGNIIKGRDGKPKADSSLRDYENIPFLQKTRDGKLIPQSIKEYFEREVKPHLPEAWIDDSKTKTGYEINFTKYFYEFKPLRSLAEIKADILALEQSSLELEKQVLE</sequence>
<dbReference type="InterPro" id="IPR029063">
    <property type="entry name" value="SAM-dependent_MTases_sf"/>
</dbReference>
<evidence type="ECO:0000256" key="4">
    <source>
        <dbReference type="ARBA" id="ARBA00022679"/>
    </source>
</evidence>
<dbReference type="RefSeq" id="WP_127027062.1">
    <property type="nucleotide sequence ID" value="NZ_RYFG02000010.1"/>
</dbReference>
<feature type="domain" description="N6 adenine-specific DNA methyltransferase N-terminal" evidence="9">
    <location>
        <begin position="9"/>
        <end position="142"/>
    </location>
</feature>
<keyword evidence="3 10" id="KW-0489">Methyltransferase</keyword>
<evidence type="ECO:0000313" key="11">
    <source>
        <dbReference type="Proteomes" id="UP000733744"/>
    </source>
</evidence>
<evidence type="ECO:0000256" key="6">
    <source>
        <dbReference type="ARBA" id="ARBA00022747"/>
    </source>
</evidence>
<dbReference type="InterPro" id="IPR002052">
    <property type="entry name" value="DNA_methylase_N6_adenine_CS"/>
</dbReference>
<dbReference type="SUPFAM" id="SSF53335">
    <property type="entry name" value="S-adenosyl-L-methionine-dependent methyltransferases"/>
    <property type="match status" value="1"/>
</dbReference>
<dbReference type="CDD" id="cd02440">
    <property type="entry name" value="AdoMet_MTases"/>
    <property type="match status" value="1"/>
</dbReference>
<dbReference type="PRINTS" id="PR00507">
    <property type="entry name" value="N12N6MTFRASE"/>
</dbReference>
<protein>
    <recommendedName>
        <fullName evidence="2">site-specific DNA-methyltransferase (adenine-specific)</fullName>
        <ecNumber evidence="2">2.1.1.72</ecNumber>
    </recommendedName>
</protein>
<evidence type="ECO:0000256" key="2">
    <source>
        <dbReference type="ARBA" id="ARBA00011900"/>
    </source>
</evidence>
<dbReference type="InterPro" id="IPR003356">
    <property type="entry name" value="DNA_methylase_A-5"/>
</dbReference>
<dbReference type="EMBL" id="RYFG02000010">
    <property type="protein sequence ID" value="TRX02591.1"/>
    <property type="molecule type" value="Genomic_DNA"/>
</dbReference>
<evidence type="ECO:0000259" key="8">
    <source>
        <dbReference type="Pfam" id="PF02384"/>
    </source>
</evidence>
<evidence type="ECO:0000259" key="9">
    <source>
        <dbReference type="Pfam" id="PF12161"/>
    </source>
</evidence>
<dbReference type="Gene3D" id="3.40.50.150">
    <property type="entry name" value="Vaccinia Virus protein VP39"/>
    <property type="match status" value="1"/>
</dbReference>
<keyword evidence="5" id="KW-0949">S-adenosyl-L-methionine</keyword>
<evidence type="ECO:0000256" key="1">
    <source>
        <dbReference type="ARBA" id="ARBA00006594"/>
    </source>
</evidence>
<dbReference type="Pfam" id="PF12161">
    <property type="entry name" value="HsdM_N"/>
    <property type="match status" value="1"/>
</dbReference>